<name>A0A9Q2XIT3_9PSED</name>
<dbReference type="AlphaFoldDB" id="A0A9Q2XIT3"/>
<evidence type="ECO:0000313" key="3">
    <source>
        <dbReference type="Proteomes" id="UP001106592"/>
    </source>
</evidence>
<organism evidence="2 3">
    <name type="scientific">Pseudomonas aegrilactucae</name>
    <dbReference type="NCBI Taxonomy" id="2854028"/>
    <lineage>
        <taxon>Bacteria</taxon>
        <taxon>Pseudomonadati</taxon>
        <taxon>Pseudomonadota</taxon>
        <taxon>Gammaproteobacteria</taxon>
        <taxon>Pseudomonadales</taxon>
        <taxon>Pseudomonadaceae</taxon>
        <taxon>Pseudomonas</taxon>
    </lineage>
</organism>
<gene>
    <name evidence="2" type="ORF">KUO17_07770</name>
</gene>
<sequence length="181" mass="20213">MHMFSVLLVASSVALCLGCSREIDSSSEVQFADSSGQVGHEVAFEDRVEYQQALEVVRGKYGLDRASLAKALHGKDADDIIEMAQDIRQQQAEASLEQAQNAQARHLEEAKVLLEQSEQRCDSLKDQRQEDDPDSPGPSIKELLACQSVERYERLVDNLEDMSAEQYRDADKTAISSMHVR</sequence>
<accession>A0A9Q2XIT3</accession>
<evidence type="ECO:0000313" key="2">
    <source>
        <dbReference type="EMBL" id="MBV6286934.1"/>
    </source>
</evidence>
<comment type="caution">
    <text evidence="2">The sequence shown here is derived from an EMBL/GenBank/DDBJ whole genome shotgun (WGS) entry which is preliminary data.</text>
</comment>
<dbReference type="EMBL" id="JAHTBI010000023">
    <property type="protein sequence ID" value="MBV6286934.1"/>
    <property type="molecule type" value="Genomic_DNA"/>
</dbReference>
<dbReference type="RefSeq" id="WP_217974787.1">
    <property type="nucleotide sequence ID" value="NZ_JAHTBI010000023.1"/>
</dbReference>
<keyword evidence="3" id="KW-1185">Reference proteome</keyword>
<dbReference type="Proteomes" id="UP001106592">
    <property type="component" value="Unassembled WGS sequence"/>
</dbReference>
<protein>
    <submittedName>
        <fullName evidence="2">Uncharacterized protein</fullName>
    </submittedName>
</protein>
<reference evidence="2" key="2">
    <citation type="journal article" date="2023" name="Plant Pathol.">
        <title>Dismantling and reorganizing Pseudomonas marginalis sensu#lato.</title>
        <authorList>
            <person name="Sawada H."/>
            <person name="Fujikawa T."/>
            <person name="Satou M."/>
        </authorList>
    </citation>
    <scope>NUCLEOTIDE SEQUENCE</scope>
    <source>
        <strain evidence="2">MAFF 301350</strain>
    </source>
</reference>
<proteinExistence type="predicted"/>
<feature type="region of interest" description="Disordered" evidence="1">
    <location>
        <begin position="119"/>
        <end position="140"/>
    </location>
</feature>
<feature type="compositionally biased region" description="Basic and acidic residues" evidence="1">
    <location>
        <begin position="119"/>
        <end position="130"/>
    </location>
</feature>
<evidence type="ECO:0000256" key="1">
    <source>
        <dbReference type="SAM" id="MobiDB-lite"/>
    </source>
</evidence>
<reference evidence="2" key="1">
    <citation type="journal article" date="2022" name="Int. J. Syst. Evol. Microbiol.">
        <title>Pseudomonas aegrilactucae sp. nov. and Pseudomonas morbosilactucae sp. nov., pathogens causing bacterial rot of lettuce in Japan.</title>
        <authorList>
            <person name="Sawada H."/>
            <person name="Fujikawa T."/>
            <person name="Satou M."/>
        </authorList>
    </citation>
    <scope>NUCLEOTIDE SEQUENCE</scope>
    <source>
        <strain evidence="2">MAFF 301350</strain>
    </source>
</reference>